<evidence type="ECO:0000259" key="3">
    <source>
        <dbReference type="SMART" id="SM00829"/>
    </source>
</evidence>
<evidence type="ECO:0000256" key="1">
    <source>
        <dbReference type="ARBA" id="ARBA00022857"/>
    </source>
</evidence>
<organism evidence="4 5">
    <name type="scientific">Chania multitudinisentens RB-25</name>
    <dbReference type="NCBI Taxonomy" id="1441930"/>
    <lineage>
        <taxon>Bacteria</taxon>
        <taxon>Pseudomonadati</taxon>
        <taxon>Pseudomonadota</taxon>
        <taxon>Gammaproteobacteria</taxon>
        <taxon>Enterobacterales</taxon>
        <taxon>Yersiniaceae</taxon>
        <taxon>Chania</taxon>
    </lineage>
</organism>
<reference evidence="4 5" key="2">
    <citation type="submission" date="2015-03" db="EMBL/GenBank/DDBJ databases">
        <authorList>
            <person name="Chan K.-G."/>
        </authorList>
    </citation>
    <scope>NUCLEOTIDE SEQUENCE [LARGE SCALE GENOMIC DNA]</scope>
    <source>
        <strain evidence="4 5">RB-25</strain>
    </source>
</reference>
<dbReference type="Proteomes" id="UP000019030">
    <property type="component" value="Chromosome"/>
</dbReference>
<dbReference type="EMBL" id="CP007044">
    <property type="protein sequence ID" value="AHG20709.1"/>
    <property type="molecule type" value="Genomic_DNA"/>
</dbReference>
<dbReference type="SUPFAM" id="SSF50129">
    <property type="entry name" value="GroES-like"/>
    <property type="match status" value="1"/>
</dbReference>
<dbReference type="Pfam" id="PF08240">
    <property type="entry name" value="ADH_N"/>
    <property type="match status" value="1"/>
</dbReference>
<accession>W0LEA1</accession>
<gene>
    <name evidence="4" type="ORF">Z042_14640</name>
</gene>
<dbReference type="Pfam" id="PF13602">
    <property type="entry name" value="ADH_zinc_N_2"/>
    <property type="match status" value="1"/>
</dbReference>
<dbReference type="OrthoDB" id="9785812at2"/>
<dbReference type="InterPro" id="IPR013154">
    <property type="entry name" value="ADH-like_N"/>
</dbReference>
<proteinExistence type="inferred from homology"/>
<dbReference type="InterPro" id="IPR011032">
    <property type="entry name" value="GroES-like_sf"/>
</dbReference>
<dbReference type="SMART" id="SM00829">
    <property type="entry name" value="PKS_ER"/>
    <property type="match status" value="1"/>
</dbReference>
<dbReference type="Gene3D" id="3.40.50.720">
    <property type="entry name" value="NAD(P)-binding Rossmann-like Domain"/>
    <property type="match status" value="1"/>
</dbReference>
<dbReference type="KEGG" id="sfo:Z042_14640"/>
<keyword evidence="2" id="KW-0862">Zinc</keyword>
<dbReference type="PANTHER" id="PTHR44154:SF1">
    <property type="entry name" value="QUINONE OXIDOREDUCTASE"/>
    <property type="match status" value="1"/>
</dbReference>
<keyword evidence="2" id="KW-0479">Metal-binding</keyword>
<keyword evidence="5" id="KW-1185">Reference proteome</keyword>
<dbReference type="PATRIC" id="fig|1441930.4.peg.2896"/>
<evidence type="ECO:0000256" key="2">
    <source>
        <dbReference type="RuleBase" id="RU364000"/>
    </source>
</evidence>
<dbReference type="NCBIfam" id="TIGR02817">
    <property type="entry name" value="adh_fam_1"/>
    <property type="match status" value="1"/>
</dbReference>
<dbReference type="Gene3D" id="3.90.180.10">
    <property type="entry name" value="Medium-chain alcohol dehydrogenases, catalytic domain"/>
    <property type="match status" value="1"/>
</dbReference>
<sequence length="345" mass="37117">MKTIAYRKGSVVSDPHALYDIETEVPKPGPHDLLVRIRAVSVNPLDTKVRSGLVMVPDTVGTLGWDASGVVESVGAEVSLFRPGDEVFYAGSFHLPGSNAEFHLVDERIAGAKPRSLTFAQAAAIPLAALTAWQLLFERLGVQPTGRLEQMADGEAGCLLVVGGAGGVGSMLIQLARRLTTLTVIASASRQKSQDWCLSLGAHHIVDHRHSLSRQIRSLGVPSVTHVASLTHTASHLPELIELLEPHGKLGVIDDHLSFDAAPLKAKSLSLHWEMVFTRPLFQTRDLIVQHQILGKVAELIDQGLLQTTLTKTITPMNAESMREAHRLVEAGDTIGKVVVADAIA</sequence>
<dbReference type="InterPro" id="IPR020843">
    <property type="entry name" value="ER"/>
</dbReference>
<dbReference type="InterPro" id="IPR051603">
    <property type="entry name" value="Zinc-ADH_QOR/CCCR"/>
</dbReference>
<dbReference type="STRING" id="1441930.Z042_14640"/>
<keyword evidence="2" id="KW-0560">Oxidoreductase</keyword>
<dbReference type="GO" id="GO:0008270">
    <property type="term" value="F:zinc ion binding"/>
    <property type="evidence" value="ECO:0007669"/>
    <property type="project" value="InterPro"/>
</dbReference>
<dbReference type="HOGENOM" id="CLU_026673_3_0_6"/>
<dbReference type="RefSeq" id="WP_024914295.1">
    <property type="nucleotide sequence ID" value="NZ_CP007044.2"/>
</dbReference>
<reference evidence="4 5" key="1">
    <citation type="submission" date="2014-01" db="EMBL/GenBank/DDBJ databases">
        <title>Isolation of Serratia multitudinisentens RB-25 from Ex-Landfill site.</title>
        <authorList>
            <person name="Robson E.H.J."/>
        </authorList>
    </citation>
    <scope>NUCLEOTIDE SEQUENCE [LARGE SCALE GENOMIC DNA]</scope>
    <source>
        <strain evidence="4 5">RB-25</strain>
    </source>
</reference>
<dbReference type="CDD" id="cd08252">
    <property type="entry name" value="AL_MDR"/>
    <property type="match status" value="1"/>
</dbReference>
<dbReference type="GO" id="GO:0016491">
    <property type="term" value="F:oxidoreductase activity"/>
    <property type="evidence" value="ECO:0007669"/>
    <property type="project" value="UniProtKB-KW"/>
</dbReference>
<dbReference type="SUPFAM" id="SSF51735">
    <property type="entry name" value="NAD(P)-binding Rossmann-fold domains"/>
    <property type="match status" value="1"/>
</dbReference>
<dbReference type="PANTHER" id="PTHR44154">
    <property type="entry name" value="QUINONE OXIDOREDUCTASE"/>
    <property type="match status" value="1"/>
</dbReference>
<evidence type="ECO:0000313" key="5">
    <source>
        <dbReference type="Proteomes" id="UP000019030"/>
    </source>
</evidence>
<evidence type="ECO:0000313" key="4">
    <source>
        <dbReference type="EMBL" id="AHG20709.1"/>
    </source>
</evidence>
<dbReference type="InterPro" id="IPR036291">
    <property type="entry name" value="NAD(P)-bd_dom_sf"/>
</dbReference>
<dbReference type="eggNOG" id="COG0604">
    <property type="taxonomic scope" value="Bacteria"/>
</dbReference>
<comment type="similarity">
    <text evidence="2">Belongs to the zinc-containing alcohol dehydrogenase family. Quinone oxidoreductase subfamily.</text>
</comment>
<protein>
    <recommendedName>
        <fullName evidence="2">Zinc-type alcohol dehydrogenase-like protein</fullName>
    </recommendedName>
</protein>
<feature type="domain" description="Enoyl reductase (ER)" evidence="3">
    <location>
        <begin position="10"/>
        <end position="340"/>
    </location>
</feature>
<dbReference type="AlphaFoldDB" id="W0LEA1"/>
<name>W0LEA1_9GAMM</name>
<keyword evidence="1" id="KW-0521">NADP</keyword>
<dbReference type="InterPro" id="IPR014182">
    <property type="entry name" value="ADH_Zn_typ-1"/>
</dbReference>